<dbReference type="STRING" id="554055.A0A2P6VHB2"/>
<feature type="compositionally biased region" description="Pro residues" evidence="4">
    <location>
        <begin position="576"/>
        <end position="586"/>
    </location>
</feature>
<comment type="caution">
    <text evidence="6">The sequence shown here is derived from an EMBL/GenBank/DDBJ whole genome shotgun (WGS) entry which is preliminary data.</text>
</comment>
<gene>
    <name evidence="6" type="ORF">C2E20_3247</name>
</gene>
<dbReference type="GO" id="GO:0030015">
    <property type="term" value="C:CCR4-NOT core complex"/>
    <property type="evidence" value="ECO:0007669"/>
    <property type="project" value="InterPro"/>
</dbReference>
<keyword evidence="7" id="KW-1185">Reference proteome</keyword>
<sequence length="596" mass="59004">MLGNNNAGLDNRFAQFAGQGQPGGGTGFPGLGGNMQALQSLQAGGFGLQNPLQGGRPGLGGLQGAAGTQAAALGAQQRLGAAGGLAPNLQQLGLGQAPGARVGVPGQQYAGVNGLAGARAGLGGGGVAGLNPALTQQGLANRTAGAGGVGGLGAGGLGGYGANLAALQGRAGGAQAGMPGLGGLGGRLGGLSGLGGAGGSGYGAPSGDLLSMLNKGGAQRQEQHGGGQDGPSFDASDFPSLSAAAGSGQHRSAEAASSETFAALLGSQKGVGGGGVTQQAGPSFQEEDFPALPGASQTPRAQQQQDGSEGAAQLQQLQQQLGSLAVGEGGIGAGSPFGGVDLARLQQQRQMAAQQQQALKGVGPGAAAAAAAAAAAGGKMGGVAPQPDRFGLLGLLSVIRMTDPDLTTLALGTDLTTLGLNLNSPEALWKTFASPWADGPGKAEPEFKVPACYLHSPPRLQAAYFSKFQPDTLFYIFYGMPGDEAQLFAADELAARGWYYHKEAKAWLTRAPNTEPVQKADRFERGSFFLFDPNSWEVVRKDNFVVHFEQLERAPGLSQRAAAGAPAGGLPLQGAAPPPGVPPSPGAPLLQAAPGK</sequence>
<dbReference type="OrthoDB" id="25391at2759"/>
<proteinExistence type="inferred from homology"/>
<feature type="domain" description="NOT2/NOT3/NOT5 C-terminal" evidence="5">
    <location>
        <begin position="430"/>
        <end position="551"/>
    </location>
</feature>
<name>A0A2P6VHB2_9CHLO</name>
<evidence type="ECO:0000256" key="4">
    <source>
        <dbReference type="SAM" id="MobiDB-lite"/>
    </source>
</evidence>
<organism evidence="6 7">
    <name type="scientific">Micractinium conductrix</name>
    <dbReference type="NCBI Taxonomy" id="554055"/>
    <lineage>
        <taxon>Eukaryota</taxon>
        <taxon>Viridiplantae</taxon>
        <taxon>Chlorophyta</taxon>
        <taxon>core chlorophytes</taxon>
        <taxon>Trebouxiophyceae</taxon>
        <taxon>Chlorellales</taxon>
        <taxon>Chlorellaceae</taxon>
        <taxon>Chlorella clade</taxon>
        <taxon>Micractinium</taxon>
    </lineage>
</organism>
<dbReference type="InterPro" id="IPR007282">
    <property type="entry name" value="NOT2/3/5_C"/>
</dbReference>
<keyword evidence="2" id="KW-0805">Transcription regulation</keyword>
<dbReference type="Proteomes" id="UP000239649">
    <property type="component" value="Unassembled WGS sequence"/>
</dbReference>
<dbReference type="InterPro" id="IPR040168">
    <property type="entry name" value="Not2/3/5"/>
</dbReference>
<feature type="compositionally biased region" description="Low complexity" evidence="4">
    <location>
        <begin position="561"/>
        <end position="575"/>
    </location>
</feature>
<dbReference type="Gene3D" id="2.30.30.1020">
    <property type="entry name" value="CCR4-NOT complex subunit 2/3/5, C-terminal domain"/>
    <property type="match status" value="1"/>
</dbReference>
<evidence type="ECO:0000259" key="5">
    <source>
        <dbReference type="Pfam" id="PF04153"/>
    </source>
</evidence>
<feature type="region of interest" description="Disordered" evidence="4">
    <location>
        <begin position="272"/>
        <end position="312"/>
    </location>
</feature>
<protein>
    <submittedName>
        <fullName evidence="6">NOT transcription complex subunit VIP2 isoform X1</fullName>
    </submittedName>
</protein>
<evidence type="ECO:0000313" key="7">
    <source>
        <dbReference type="Proteomes" id="UP000239649"/>
    </source>
</evidence>
<feature type="region of interest" description="Disordered" evidence="4">
    <location>
        <begin position="559"/>
        <end position="596"/>
    </location>
</feature>
<dbReference type="EMBL" id="LHPF02000007">
    <property type="protein sequence ID" value="PSC73467.1"/>
    <property type="molecule type" value="Genomic_DNA"/>
</dbReference>
<dbReference type="GO" id="GO:0006355">
    <property type="term" value="P:regulation of DNA-templated transcription"/>
    <property type="evidence" value="ECO:0007669"/>
    <property type="project" value="InterPro"/>
</dbReference>
<feature type="region of interest" description="Disordered" evidence="4">
    <location>
        <begin position="210"/>
        <end position="255"/>
    </location>
</feature>
<evidence type="ECO:0000313" key="6">
    <source>
        <dbReference type="EMBL" id="PSC73467.1"/>
    </source>
</evidence>
<comment type="similarity">
    <text evidence="1">Belongs to the CNOT2/3/5 family.</text>
</comment>
<evidence type="ECO:0000256" key="2">
    <source>
        <dbReference type="ARBA" id="ARBA00023015"/>
    </source>
</evidence>
<dbReference type="InterPro" id="IPR038635">
    <property type="entry name" value="CCR4-NOT_su2/3/5_C_sf"/>
</dbReference>
<evidence type="ECO:0000256" key="1">
    <source>
        <dbReference type="ARBA" id="ARBA00007682"/>
    </source>
</evidence>
<dbReference type="AlphaFoldDB" id="A0A2P6VHB2"/>
<accession>A0A2P6VHB2</accession>
<reference evidence="6 7" key="1">
    <citation type="journal article" date="2018" name="Plant J.">
        <title>Genome sequences of Chlorella sorokiniana UTEX 1602 and Micractinium conductrix SAG 241.80: implications to maltose excretion by a green alga.</title>
        <authorList>
            <person name="Arriola M.B."/>
            <person name="Velmurugan N."/>
            <person name="Zhang Y."/>
            <person name="Plunkett M.H."/>
            <person name="Hondzo H."/>
            <person name="Barney B.M."/>
        </authorList>
    </citation>
    <scope>NUCLEOTIDE SEQUENCE [LARGE SCALE GENOMIC DNA]</scope>
    <source>
        <strain evidence="6 7">SAG 241.80</strain>
    </source>
</reference>
<dbReference type="Pfam" id="PF04153">
    <property type="entry name" value="NOT2_3_5_C"/>
    <property type="match status" value="1"/>
</dbReference>
<evidence type="ECO:0000256" key="3">
    <source>
        <dbReference type="ARBA" id="ARBA00023163"/>
    </source>
</evidence>
<feature type="compositionally biased region" description="Polar residues" evidence="4">
    <location>
        <begin position="295"/>
        <end position="307"/>
    </location>
</feature>
<dbReference type="PANTHER" id="PTHR23326">
    <property type="entry name" value="CCR4 NOT-RELATED"/>
    <property type="match status" value="1"/>
</dbReference>
<keyword evidence="3" id="KW-0804">Transcription</keyword>